<proteinExistence type="predicted"/>
<protein>
    <submittedName>
        <fullName evidence="2">Uncharacterized protein</fullName>
    </submittedName>
</protein>
<dbReference type="RefSeq" id="WP_212609474.1">
    <property type="nucleotide sequence ID" value="NZ_CP073910.1"/>
</dbReference>
<reference evidence="2" key="1">
    <citation type="submission" date="2021-04" db="EMBL/GenBank/DDBJ databases">
        <title>Isolation of p-tert-butylphenol degrading bacteria Sphingobium phenoxybenzoativorans Tas13 from active sludge.</title>
        <authorList>
            <person name="Li Y."/>
        </authorList>
    </citation>
    <scope>NUCLEOTIDE SEQUENCE</scope>
    <source>
        <strain evidence="2">Tas13</strain>
    </source>
</reference>
<organism evidence="2 3">
    <name type="scientific">Sphingobium phenoxybenzoativorans</name>
    <dbReference type="NCBI Taxonomy" id="1592790"/>
    <lineage>
        <taxon>Bacteria</taxon>
        <taxon>Pseudomonadati</taxon>
        <taxon>Pseudomonadota</taxon>
        <taxon>Alphaproteobacteria</taxon>
        <taxon>Sphingomonadales</taxon>
        <taxon>Sphingomonadaceae</taxon>
        <taxon>Sphingobium</taxon>
    </lineage>
</organism>
<keyword evidence="1" id="KW-1133">Transmembrane helix</keyword>
<keyword evidence="3" id="KW-1185">Reference proteome</keyword>
<sequence>MDNTLPRRGEKRPNGRLTGAQTVLLAPLALWFALSYMARSWLTAGRSEQD</sequence>
<dbReference type="AlphaFoldDB" id="A0A975K7V8"/>
<keyword evidence="1" id="KW-0812">Transmembrane</keyword>
<evidence type="ECO:0000313" key="2">
    <source>
        <dbReference type="EMBL" id="QUT06004.1"/>
    </source>
</evidence>
<accession>A0A975K7V8</accession>
<evidence type="ECO:0000313" key="3">
    <source>
        <dbReference type="Proteomes" id="UP000681425"/>
    </source>
</evidence>
<dbReference type="KEGG" id="spph:KFK14_00375"/>
<feature type="transmembrane region" description="Helical" evidence="1">
    <location>
        <begin position="20"/>
        <end position="38"/>
    </location>
</feature>
<keyword evidence="1" id="KW-0472">Membrane</keyword>
<gene>
    <name evidence="2" type="ORF">KFK14_00375</name>
</gene>
<dbReference type="EMBL" id="CP073910">
    <property type="protein sequence ID" value="QUT06004.1"/>
    <property type="molecule type" value="Genomic_DNA"/>
</dbReference>
<dbReference type="Proteomes" id="UP000681425">
    <property type="component" value="Chromosome"/>
</dbReference>
<evidence type="ECO:0000256" key="1">
    <source>
        <dbReference type="SAM" id="Phobius"/>
    </source>
</evidence>
<name>A0A975K7V8_9SPHN</name>